<feature type="transmembrane region" description="Helical" evidence="11">
    <location>
        <begin position="7"/>
        <end position="26"/>
    </location>
</feature>
<evidence type="ECO:0000313" key="12">
    <source>
        <dbReference type="EMBL" id="AIA61121.1"/>
    </source>
</evidence>
<evidence type="ECO:0000256" key="11">
    <source>
        <dbReference type="SAM" id="Phobius"/>
    </source>
</evidence>
<keyword evidence="5" id="KW-0603">Photosystem I</keyword>
<evidence type="ECO:0000256" key="5">
    <source>
        <dbReference type="ARBA" id="ARBA00022836"/>
    </source>
</evidence>
<evidence type="ECO:0000256" key="8">
    <source>
        <dbReference type="ARBA" id="ARBA00023136"/>
    </source>
</evidence>
<dbReference type="SUPFAM" id="SSF81563">
    <property type="entry name" value="Photosystem I reaction center subunit X, PsaK"/>
    <property type="match status" value="1"/>
</dbReference>
<evidence type="ECO:0000256" key="9">
    <source>
        <dbReference type="ARBA" id="ARBA00031124"/>
    </source>
</evidence>
<dbReference type="InterPro" id="IPR035982">
    <property type="entry name" value="PSI_centre_PsaK_sf"/>
</dbReference>
<dbReference type="Gene3D" id="1.20.860.20">
    <property type="entry name" value="Photosystem I PsaK, reaction centre"/>
    <property type="match status" value="1"/>
</dbReference>
<keyword evidence="4 11" id="KW-0812">Transmembrane</keyword>
<feature type="transmembrane region" description="Helical" evidence="11">
    <location>
        <begin position="32"/>
        <end position="55"/>
    </location>
</feature>
<comment type="similarity">
    <text evidence="2">Belongs to the PsaG/PsaK family.</text>
</comment>
<accession>A0A060ADU0</accession>
<dbReference type="InterPro" id="IPR000549">
    <property type="entry name" value="PSI_PsaG/PsaK"/>
</dbReference>
<evidence type="ECO:0000256" key="10">
    <source>
        <dbReference type="ARBA" id="ARBA00033430"/>
    </source>
</evidence>
<reference evidence="12" key="1">
    <citation type="submission" date="2014-03" db="EMBL/GenBank/DDBJ databases">
        <title>Metagenomic reconstruction of the complete chloroplast and mitochondrial genomes of a novel unicellular red alga from the Cyanidiaceae family.</title>
        <authorList>
            <person name="Servin-Garciduenas L.E."/>
            <person name="Martinez-Romero E."/>
        </authorList>
    </citation>
    <scope>NUCLEOTIDE SEQUENCE</scope>
    <source>
        <strain evidence="12">MX-AZ01</strain>
    </source>
</reference>
<dbReference type="GO" id="GO:0015979">
    <property type="term" value="P:photosynthesis"/>
    <property type="evidence" value="ECO:0007669"/>
    <property type="project" value="UniProtKB-KW"/>
</dbReference>
<keyword evidence="3" id="KW-0602">Photosynthesis</keyword>
<keyword evidence="8 11" id="KW-0472">Membrane</keyword>
<keyword evidence="12" id="KW-0934">Plastid</keyword>
<keyword evidence="7" id="KW-0793">Thylakoid</keyword>
<keyword evidence="12" id="KW-0150">Chloroplast</keyword>
<dbReference type="Pfam" id="PF01241">
    <property type="entry name" value="PSI_PSAK"/>
    <property type="match status" value="1"/>
</dbReference>
<evidence type="ECO:0000256" key="7">
    <source>
        <dbReference type="ARBA" id="ARBA00023078"/>
    </source>
</evidence>
<sequence>MIQYSSSIPVIMVACNLLGIAIARYANPSAGLNLAQLLAAASLGHVIGVGTVLGLSNMGVI</sequence>
<gene>
    <name evidence="12" type="primary">psaK</name>
</gene>
<dbReference type="GO" id="GO:0009522">
    <property type="term" value="C:photosystem I"/>
    <property type="evidence" value="ECO:0007669"/>
    <property type="project" value="UniProtKB-KW"/>
</dbReference>
<dbReference type="EMBL" id="KJ569775">
    <property type="protein sequence ID" value="AIA61121.1"/>
    <property type="molecule type" value="Genomic_DNA"/>
</dbReference>
<geneLocation type="chloroplast" evidence="12"/>
<evidence type="ECO:0000256" key="4">
    <source>
        <dbReference type="ARBA" id="ARBA00022692"/>
    </source>
</evidence>
<proteinExistence type="inferred from homology"/>
<dbReference type="GO" id="GO:0042651">
    <property type="term" value="C:thylakoid membrane"/>
    <property type="evidence" value="ECO:0007669"/>
    <property type="project" value="InterPro"/>
</dbReference>
<comment type="subcellular location">
    <subcellularLocation>
        <location evidence="1">Membrane</location>
        <topology evidence="1">Multi-pass membrane protein</topology>
    </subcellularLocation>
</comment>
<protein>
    <recommendedName>
        <fullName evidence="10">PSI-K</fullName>
    </recommendedName>
    <alternativeName>
        <fullName evidence="9">Photosystem I subunit X</fullName>
    </alternativeName>
</protein>
<organism evidence="12">
    <name type="scientific">Cyanidiaceae sp. MX-AZ01</name>
    <dbReference type="NCBI Taxonomy" id="1503164"/>
    <lineage>
        <taxon>Eukaryota</taxon>
        <taxon>Rhodophyta</taxon>
        <taxon>Bangiophyceae</taxon>
        <taxon>Cyanidiales</taxon>
        <taxon>Cyanidiaceae</taxon>
    </lineage>
</organism>
<evidence type="ECO:0000256" key="6">
    <source>
        <dbReference type="ARBA" id="ARBA00022989"/>
    </source>
</evidence>
<evidence type="ECO:0000256" key="2">
    <source>
        <dbReference type="ARBA" id="ARBA00006458"/>
    </source>
</evidence>
<dbReference type="AlphaFoldDB" id="A0A060ADU0"/>
<keyword evidence="6 11" id="KW-1133">Transmembrane helix</keyword>
<name>A0A060ADU0_9RHOD</name>
<evidence type="ECO:0000256" key="3">
    <source>
        <dbReference type="ARBA" id="ARBA00022531"/>
    </source>
</evidence>
<evidence type="ECO:0000256" key="1">
    <source>
        <dbReference type="ARBA" id="ARBA00004141"/>
    </source>
</evidence>
<dbReference type="InterPro" id="IPR037101">
    <property type="entry name" value="PSI_PsaK_bact"/>
</dbReference>